<dbReference type="CTD" id="111556128"/>
<evidence type="ECO:0000256" key="4">
    <source>
        <dbReference type="ARBA" id="ARBA00022692"/>
    </source>
</evidence>
<accession>A0A4E0RSS1</accession>
<evidence type="ECO:0000256" key="8">
    <source>
        <dbReference type="ARBA" id="ARBA00023170"/>
    </source>
</evidence>
<keyword evidence="9 10" id="KW-0807">Transducer</keyword>
<protein>
    <recommendedName>
        <fullName evidence="10">Odorant receptor</fullName>
    </recommendedName>
</protein>
<keyword evidence="12" id="KW-1185">Reference proteome</keyword>
<comment type="subcellular location">
    <subcellularLocation>
        <location evidence="1 10">Cell membrane</location>
        <topology evidence="1 10">Multi-pass membrane protein</topology>
    </subcellularLocation>
</comment>
<comment type="caution">
    <text evidence="10">Lacks conserved residue(s) required for the propagation of feature annotation.</text>
</comment>
<dbReference type="PANTHER" id="PTHR21137">
    <property type="entry name" value="ODORANT RECEPTOR"/>
    <property type="match status" value="1"/>
</dbReference>
<sequence length="415" mass="47705">MGMKTIFSIDQSYLYFNFKCMTLMGLWNPYEIGVKYWLYQIYTMWMIGVIHIMRTMSTFSRSLTADTPLFFIQESSIFAAEIADIIKCIAFIYHRVQISELSNLFNWEKHMLSGEELKNRRNQVLRDSLFASKTFTIVIMISGIQYFAFYFYSALMQSDHQVERLPMGSIPMKYLIVSTKFWPVFIVDYLSATALGVIALSQDAFLMGVMINIAAQLKILNLRLEYRQASHKSNDNYSSNHPNLGTHFDCVVRIHDKPATLEPNDELIICIKFHQQIMRMLKLFKSIYSIVLLPQIFISLSMTVLQLQLILGEHQKSTDTLIASVFLFGVVVQLLAFCWGGNFILMESEKTSYSIYASHWYSEDRVFRNNLKIFLGAVRNPLTVTAGGLIGLTAETFKNILSKGYSVAAVLKNFN</sequence>
<dbReference type="GO" id="GO:0007165">
    <property type="term" value="P:signal transduction"/>
    <property type="evidence" value="ECO:0007669"/>
    <property type="project" value="UniProtKB-KW"/>
</dbReference>
<keyword evidence="5 10" id="KW-0552">Olfaction</keyword>
<keyword evidence="8 10" id="KW-0675">Receptor</keyword>
<dbReference type="GO" id="GO:0005549">
    <property type="term" value="F:odorant binding"/>
    <property type="evidence" value="ECO:0007669"/>
    <property type="project" value="InterPro"/>
</dbReference>
<feature type="transmembrane region" description="Helical" evidence="10">
    <location>
        <begin position="287"/>
        <end position="309"/>
    </location>
</feature>
<feature type="transmembrane region" description="Helical" evidence="10">
    <location>
        <begin position="36"/>
        <end position="53"/>
    </location>
</feature>
<dbReference type="Pfam" id="PF02949">
    <property type="entry name" value="7tm_6"/>
    <property type="match status" value="1"/>
</dbReference>
<evidence type="ECO:0000313" key="11">
    <source>
        <dbReference type="EMBL" id="THK32987.1"/>
    </source>
</evidence>
<evidence type="ECO:0000256" key="10">
    <source>
        <dbReference type="RuleBase" id="RU351113"/>
    </source>
</evidence>
<dbReference type="EMBL" id="ML158595">
    <property type="protein sequence ID" value="THK32987.1"/>
    <property type="molecule type" value="Genomic_DNA"/>
</dbReference>
<keyword evidence="4 10" id="KW-0812">Transmembrane</keyword>
<name>A0A4E0RSS1_9HYME</name>
<dbReference type="GO" id="GO:0005886">
    <property type="term" value="C:plasma membrane"/>
    <property type="evidence" value="ECO:0007669"/>
    <property type="project" value="UniProtKB-SubCell"/>
</dbReference>
<feature type="transmembrane region" description="Helical" evidence="10">
    <location>
        <begin position="321"/>
        <end position="345"/>
    </location>
</feature>
<evidence type="ECO:0000256" key="2">
    <source>
        <dbReference type="ARBA" id="ARBA00022475"/>
    </source>
</evidence>
<dbReference type="OrthoDB" id="6614360at2759"/>
<evidence type="ECO:0000256" key="6">
    <source>
        <dbReference type="ARBA" id="ARBA00022989"/>
    </source>
</evidence>
<keyword evidence="3 10" id="KW-0716">Sensory transduction</keyword>
<evidence type="ECO:0000256" key="1">
    <source>
        <dbReference type="ARBA" id="ARBA00004651"/>
    </source>
</evidence>
<dbReference type="PANTHER" id="PTHR21137:SF35">
    <property type="entry name" value="ODORANT RECEPTOR 19A-RELATED"/>
    <property type="match status" value="1"/>
</dbReference>
<dbReference type="KEGG" id="dam:107037010"/>
<evidence type="ECO:0000256" key="7">
    <source>
        <dbReference type="ARBA" id="ARBA00023136"/>
    </source>
</evidence>
<dbReference type="GeneID" id="107037010"/>
<feature type="transmembrane region" description="Helical" evidence="10">
    <location>
        <begin position="130"/>
        <end position="152"/>
    </location>
</feature>
<dbReference type="GO" id="GO:0004984">
    <property type="term" value="F:olfactory receptor activity"/>
    <property type="evidence" value="ECO:0007669"/>
    <property type="project" value="InterPro"/>
</dbReference>
<evidence type="ECO:0000313" key="12">
    <source>
        <dbReference type="Proteomes" id="UP000297026"/>
    </source>
</evidence>
<proteinExistence type="inferred from homology"/>
<organism evidence="11 12">
    <name type="scientific">Diachasma alloeum</name>
    <dbReference type="NCBI Taxonomy" id="454923"/>
    <lineage>
        <taxon>Eukaryota</taxon>
        <taxon>Metazoa</taxon>
        <taxon>Ecdysozoa</taxon>
        <taxon>Arthropoda</taxon>
        <taxon>Hexapoda</taxon>
        <taxon>Insecta</taxon>
        <taxon>Pterygota</taxon>
        <taxon>Neoptera</taxon>
        <taxon>Endopterygota</taxon>
        <taxon>Hymenoptera</taxon>
        <taxon>Apocrita</taxon>
        <taxon>Ichneumonoidea</taxon>
        <taxon>Braconidae</taxon>
        <taxon>Opiinae</taxon>
        <taxon>Diachasma</taxon>
    </lineage>
</organism>
<reference evidence="11" key="1">
    <citation type="submission" date="2019-02" db="EMBL/GenBank/DDBJ databases">
        <title>Genome of the parasitoid wasp Diachasma alloeum, an emerging model for ecological speciation and transitions to asexual reproduction.</title>
        <authorList>
            <person name="Robertson H.M."/>
            <person name="Walden K.K."/>
            <person name="Tvedte E.S."/>
            <person name="Hood G.R."/>
            <person name="Feder J.L."/>
            <person name="Forbes A.A."/>
            <person name="Logsdon J.M."/>
            <person name="Mcelroy K.E."/>
        </authorList>
    </citation>
    <scope>NUCLEOTIDE SEQUENCE [LARGE SCALE GENOMIC DNA]</scope>
    <source>
        <strain evidence="11">Michigan</strain>
    </source>
</reference>
<dbReference type="Proteomes" id="UP000297026">
    <property type="component" value="Unassembled WGS sequence"/>
</dbReference>
<keyword evidence="7 10" id="KW-0472">Membrane</keyword>
<comment type="similarity">
    <text evidence="10">Belongs to the insect chemoreceptor superfamily. Heteromeric odorant receptor channel (TC 1.A.69) family.</text>
</comment>
<evidence type="ECO:0000256" key="3">
    <source>
        <dbReference type="ARBA" id="ARBA00022606"/>
    </source>
</evidence>
<keyword evidence="2" id="KW-1003">Cell membrane</keyword>
<feature type="transmembrane region" description="Helical" evidence="10">
    <location>
        <begin position="12"/>
        <end position="30"/>
    </location>
</feature>
<feature type="transmembrane region" description="Helical" evidence="10">
    <location>
        <begin position="181"/>
        <end position="200"/>
    </location>
</feature>
<evidence type="ECO:0000256" key="9">
    <source>
        <dbReference type="ARBA" id="ARBA00023224"/>
    </source>
</evidence>
<evidence type="ECO:0000256" key="5">
    <source>
        <dbReference type="ARBA" id="ARBA00022725"/>
    </source>
</evidence>
<dbReference type="AlphaFoldDB" id="A0A4E0RSS1"/>
<keyword evidence="6 10" id="KW-1133">Transmembrane helix</keyword>
<dbReference type="InterPro" id="IPR004117">
    <property type="entry name" value="7tm6_olfct_rcpt"/>
</dbReference>
<gene>
    <name evidence="11" type="primary">Or120</name>
    <name evidence="11" type="ORF">DALL_DALL000160</name>
</gene>